<feature type="region of interest" description="Disordered" evidence="3">
    <location>
        <begin position="90"/>
        <end position="112"/>
    </location>
</feature>
<keyword evidence="6" id="KW-1185">Reference proteome</keyword>
<keyword evidence="1" id="KW-0547">Nucleotide-binding</keyword>
<evidence type="ECO:0000256" key="3">
    <source>
        <dbReference type="SAM" id="MobiDB-lite"/>
    </source>
</evidence>
<dbReference type="PANTHER" id="PTHR27001:SF934">
    <property type="entry name" value="INTERLEUKIN-1 RECEPTOR-ASSOCIATED KINASE-LIKE 2"/>
    <property type="match status" value="1"/>
</dbReference>
<dbReference type="SUPFAM" id="SSF47986">
    <property type="entry name" value="DEATH domain"/>
    <property type="match status" value="1"/>
</dbReference>
<proteinExistence type="predicted"/>
<feature type="domain" description="Protein kinase" evidence="4">
    <location>
        <begin position="155"/>
        <end position="470"/>
    </location>
</feature>
<protein>
    <recommendedName>
        <fullName evidence="4">Protein kinase domain-containing protein</fullName>
    </recommendedName>
</protein>
<evidence type="ECO:0000259" key="4">
    <source>
        <dbReference type="PROSITE" id="PS50011"/>
    </source>
</evidence>
<evidence type="ECO:0000313" key="6">
    <source>
        <dbReference type="Proteomes" id="UP001176940"/>
    </source>
</evidence>
<accession>A0ABN9LIV0</accession>
<dbReference type="Gene3D" id="1.10.510.10">
    <property type="entry name" value="Transferase(Phosphotransferase) domain 1"/>
    <property type="match status" value="1"/>
</dbReference>
<name>A0ABN9LIV0_9NEOB</name>
<comment type="caution">
    <text evidence="5">The sequence shown here is derived from an EMBL/GenBank/DDBJ whole genome shotgun (WGS) entry which is preliminary data.</text>
</comment>
<keyword evidence="2" id="KW-0067">ATP-binding</keyword>
<dbReference type="InterPro" id="IPR011029">
    <property type="entry name" value="DEATH-like_dom_sf"/>
</dbReference>
<dbReference type="Pfam" id="PF07714">
    <property type="entry name" value="PK_Tyr_Ser-Thr"/>
    <property type="match status" value="1"/>
</dbReference>
<dbReference type="InterPro" id="IPR001245">
    <property type="entry name" value="Ser-Thr/Tyr_kinase_cat_dom"/>
</dbReference>
<dbReference type="Proteomes" id="UP001176940">
    <property type="component" value="Unassembled WGS sequence"/>
</dbReference>
<organism evidence="5 6">
    <name type="scientific">Ranitomeya imitator</name>
    <name type="common">mimic poison frog</name>
    <dbReference type="NCBI Taxonomy" id="111125"/>
    <lineage>
        <taxon>Eukaryota</taxon>
        <taxon>Metazoa</taxon>
        <taxon>Chordata</taxon>
        <taxon>Craniata</taxon>
        <taxon>Vertebrata</taxon>
        <taxon>Euteleostomi</taxon>
        <taxon>Amphibia</taxon>
        <taxon>Batrachia</taxon>
        <taxon>Anura</taxon>
        <taxon>Neobatrachia</taxon>
        <taxon>Hyloidea</taxon>
        <taxon>Dendrobatidae</taxon>
        <taxon>Dendrobatinae</taxon>
        <taxon>Ranitomeya</taxon>
    </lineage>
</organism>
<evidence type="ECO:0000256" key="1">
    <source>
        <dbReference type="ARBA" id="ARBA00022741"/>
    </source>
</evidence>
<dbReference type="Gene3D" id="3.30.200.20">
    <property type="entry name" value="Phosphorylase Kinase, domain 1"/>
    <property type="match status" value="1"/>
</dbReference>
<feature type="compositionally biased region" description="Polar residues" evidence="3">
    <location>
        <begin position="554"/>
        <end position="572"/>
    </location>
</feature>
<dbReference type="PANTHER" id="PTHR27001">
    <property type="entry name" value="OS01G0253100 PROTEIN"/>
    <property type="match status" value="1"/>
</dbReference>
<feature type="region of interest" description="Disordered" evidence="3">
    <location>
        <begin position="525"/>
        <end position="575"/>
    </location>
</feature>
<dbReference type="InterPro" id="IPR000719">
    <property type="entry name" value="Prot_kinase_dom"/>
</dbReference>
<feature type="compositionally biased region" description="Polar residues" evidence="3">
    <location>
        <begin position="534"/>
        <end position="546"/>
    </location>
</feature>
<dbReference type="Gene3D" id="1.10.533.10">
    <property type="entry name" value="Death Domain, Fas"/>
    <property type="match status" value="1"/>
</dbReference>
<dbReference type="EMBL" id="CAUEEQ010019054">
    <property type="protein sequence ID" value="CAJ0941472.1"/>
    <property type="molecule type" value="Genomic_DNA"/>
</dbReference>
<evidence type="ECO:0000256" key="2">
    <source>
        <dbReference type="ARBA" id="ARBA00022840"/>
    </source>
</evidence>
<sequence>MCIQTSFNAPHDPVCLGSCCLALAAPASHVVSDQTTIQRFYMRRRWGDCVTGELLWSWGQKLATVRDLELVLQKLELYRALEILQQCKESKVPPLPSPPQPPSELLRSMGTESYSDHVSSTDQALRAPQQEISGSLNTTCQHWTRRQLEEATDGFSVNRRLHSGQSADIFVGCRGDNVYAVKRLKEGQSERMNSFCETEAQIGFRCHHPNLLKLLGFCVESGLHCLTHRLMSEGSLDVALQKAGSVLGWERRLAVAVGLLHGVGHLHNAGIFHGNIKSSNVFLDEDFTARLGHAGTRFRPDRSANYTNVKTQELQRFQPYLPDVYLRSGQLSAQTDIFSCGIVLAELLTGLKPTDQDRDPSYLKDLILTEVERVKLKAESDSPGSESVDLLCAKEISQKYTDRRLERLGRSSAIHWASAVCLCLTKKRTLLSEVITMMEKAQETFTACAKEAQEDDMSSVNVPEESDESLSVGFTHGEAVELPNRSSKAVGSMSSQSAPPCCPARNDVFKRSPCELDESGSFDLYPDDSWYRSEPSSVPTTASSAGHQDKSWTPERNISQKLANSPTESNEPSWGIEVNEAKLKMMEEIGLYEDERVDSSVLFD</sequence>
<gene>
    <name evidence="5" type="ORF">RIMI_LOCUS9262247</name>
</gene>
<reference evidence="5" key="1">
    <citation type="submission" date="2023-07" db="EMBL/GenBank/DDBJ databases">
        <authorList>
            <person name="Stuckert A."/>
        </authorList>
    </citation>
    <scope>NUCLEOTIDE SEQUENCE</scope>
</reference>
<dbReference type="SUPFAM" id="SSF56112">
    <property type="entry name" value="Protein kinase-like (PK-like)"/>
    <property type="match status" value="1"/>
</dbReference>
<dbReference type="PROSITE" id="PS50011">
    <property type="entry name" value="PROTEIN_KINASE_DOM"/>
    <property type="match status" value="1"/>
</dbReference>
<evidence type="ECO:0000313" key="5">
    <source>
        <dbReference type="EMBL" id="CAJ0941472.1"/>
    </source>
</evidence>
<dbReference type="InterPro" id="IPR011009">
    <property type="entry name" value="Kinase-like_dom_sf"/>
</dbReference>
<feature type="compositionally biased region" description="Pro residues" evidence="3">
    <location>
        <begin position="93"/>
        <end position="102"/>
    </location>
</feature>